<dbReference type="InterPro" id="IPR003172">
    <property type="entry name" value="ML_dom"/>
</dbReference>
<dbReference type="Gene3D" id="2.60.40.770">
    <property type="match status" value="1"/>
</dbReference>
<keyword evidence="4" id="KW-1185">Reference proteome</keyword>
<dbReference type="AlphaFoldDB" id="A0AAV8V627"/>
<organism evidence="3 4">
    <name type="scientific">Exocentrus adspersus</name>
    <dbReference type="NCBI Taxonomy" id="1586481"/>
    <lineage>
        <taxon>Eukaryota</taxon>
        <taxon>Metazoa</taxon>
        <taxon>Ecdysozoa</taxon>
        <taxon>Arthropoda</taxon>
        <taxon>Hexapoda</taxon>
        <taxon>Insecta</taxon>
        <taxon>Pterygota</taxon>
        <taxon>Neoptera</taxon>
        <taxon>Endopterygota</taxon>
        <taxon>Coleoptera</taxon>
        <taxon>Polyphaga</taxon>
        <taxon>Cucujiformia</taxon>
        <taxon>Chrysomeloidea</taxon>
        <taxon>Cerambycidae</taxon>
        <taxon>Lamiinae</taxon>
        <taxon>Acanthocinini</taxon>
        <taxon>Exocentrus</taxon>
    </lineage>
</organism>
<evidence type="ECO:0000313" key="3">
    <source>
        <dbReference type="EMBL" id="KAJ8909621.1"/>
    </source>
</evidence>
<accession>A0AAV8V627</accession>
<protein>
    <recommendedName>
        <fullName evidence="2">MD-2-related lipid-recognition domain-containing protein</fullName>
    </recommendedName>
</protein>
<feature type="compositionally biased region" description="Low complexity" evidence="1">
    <location>
        <begin position="204"/>
        <end position="215"/>
    </location>
</feature>
<feature type="region of interest" description="Disordered" evidence="1">
    <location>
        <begin position="195"/>
        <end position="242"/>
    </location>
</feature>
<dbReference type="Pfam" id="PF02221">
    <property type="entry name" value="E1_DerP2_DerF2"/>
    <property type="match status" value="1"/>
</dbReference>
<feature type="domain" description="MD-2-related lipid-recognition" evidence="2">
    <location>
        <begin position="85"/>
        <end position="149"/>
    </location>
</feature>
<evidence type="ECO:0000313" key="4">
    <source>
        <dbReference type="Proteomes" id="UP001159042"/>
    </source>
</evidence>
<evidence type="ECO:0000256" key="1">
    <source>
        <dbReference type="SAM" id="MobiDB-lite"/>
    </source>
</evidence>
<dbReference type="InterPro" id="IPR014756">
    <property type="entry name" value="Ig_E-set"/>
</dbReference>
<evidence type="ECO:0000259" key="2">
    <source>
        <dbReference type="Pfam" id="PF02221"/>
    </source>
</evidence>
<dbReference type="Proteomes" id="UP001159042">
    <property type="component" value="Unassembled WGS sequence"/>
</dbReference>
<reference evidence="3 4" key="1">
    <citation type="journal article" date="2023" name="Insect Mol. Biol.">
        <title>Genome sequencing provides insights into the evolution of gene families encoding plant cell wall-degrading enzymes in longhorned beetles.</title>
        <authorList>
            <person name="Shin N.R."/>
            <person name="Okamura Y."/>
            <person name="Kirsch R."/>
            <person name="Pauchet Y."/>
        </authorList>
    </citation>
    <scope>NUCLEOTIDE SEQUENCE [LARGE SCALE GENOMIC DNA]</scope>
    <source>
        <strain evidence="3">EAD_L_NR</strain>
    </source>
</reference>
<feature type="compositionally biased region" description="Basic and acidic residues" evidence="1">
    <location>
        <begin position="219"/>
        <end position="237"/>
    </location>
</feature>
<comment type="caution">
    <text evidence="3">The sequence shown here is derived from an EMBL/GenBank/DDBJ whole genome shotgun (WGS) entry which is preliminary data.</text>
</comment>
<proteinExistence type="predicted"/>
<gene>
    <name evidence="3" type="ORF">NQ315_008314</name>
</gene>
<dbReference type="SUPFAM" id="SSF81296">
    <property type="entry name" value="E set domains"/>
    <property type="match status" value="1"/>
</dbReference>
<dbReference type="EMBL" id="JANEYG010000468">
    <property type="protein sequence ID" value="KAJ8909621.1"/>
    <property type="molecule type" value="Genomic_DNA"/>
</dbReference>
<name>A0AAV8V627_9CUCU</name>
<sequence>MSPRSADGAIESVEVTGCSSTAKRCILKRNTNASLEINFSSSSFNIKKEYVCEEWPKKWDILGQDCLLIIVFSTQLNTSGIKLNLERLHNVDSSSLTAVVHGVVLGVPIPFDLPNPDGCKDSGVSCPVASGRSYKYSATLPILQSYPRLERLYQELGVKFVVLIVGSLGGTYDTLLSELKIIPACHNSAEILAGRDLPRGQGSGRSRSFESGESPSAHEIMRRPNGGEDERCGKEGDGEAGNFGFLWMSMKSSH</sequence>